<comment type="function">
    <text evidence="7">Involved in DNA repair and RecF pathway recombination.</text>
</comment>
<dbReference type="InterPro" id="IPR022572">
    <property type="entry name" value="DNA_rep/recomb_RecO_N"/>
</dbReference>
<evidence type="ECO:0000256" key="7">
    <source>
        <dbReference type="HAMAP-Rule" id="MF_00201"/>
    </source>
</evidence>
<dbReference type="EMBL" id="JAJEQE010000010">
    <property type="protein sequence ID" value="MCC2148561.1"/>
    <property type="molecule type" value="Genomic_DNA"/>
</dbReference>
<dbReference type="PANTHER" id="PTHR33991">
    <property type="entry name" value="DNA REPAIR PROTEIN RECO"/>
    <property type="match status" value="1"/>
</dbReference>
<evidence type="ECO:0000313" key="10">
    <source>
        <dbReference type="Proteomes" id="UP001299235"/>
    </source>
</evidence>
<keyword evidence="3 7" id="KW-0227">DNA damage</keyword>
<dbReference type="PANTHER" id="PTHR33991:SF1">
    <property type="entry name" value="DNA REPAIR PROTEIN RECO"/>
    <property type="match status" value="1"/>
</dbReference>
<organism evidence="9 10">
    <name type="scientific">Hominisplanchenecus faecis</name>
    <dbReference type="NCBI Taxonomy" id="2885351"/>
    <lineage>
        <taxon>Bacteria</taxon>
        <taxon>Bacillati</taxon>
        <taxon>Bacillota</taxon>
        <taxon>Clostridia</taxon>
        <taxon>Lachnospirales</taxon>
        <taxon>Lachnospiraceae</taxon>
        <taxon>Hominisplanchenecus</taxon>
    </lineage>
</organism>
<protein>
    <recommendedName>
        <fullName evidence="2 7">DNA repair protein RecO</fullName>
    </recommendedName>
    <alternativeName>
        <fullName evidence="6 7">Recombination protein O</fullName>
    </alternativeName>
</protein>
<dbReference type="InterPro" id="IPR042242">
    <property type="entry name" value="RecO_C"/>
</dbReference>
<keyword evidence="4 7" id="KW-0233">DNA recombination</keyword>
<reference evidence="9 10" key="1">
    <citation type="submission" date="2021-10" db="EMBL/GenBank/DDBJ databases">
        <title>Anaerobic single-cell dispensing facilitates the cultivation of human gut bacteria.</title>
        <authorList>
            <person name="Afrizal A."/>
        </authorList>
    </citation>
    <scope>NUCLEOTIDE SEQUENCE [LARGE SCALE GENOMIC DNA]</scope>
    <source>
        <strain evidence="9 10">CLA-AA-H246</strain>
    </source>
</reference>
<accession>A0ABS8ETM9</accession>
<dbReference type="Gene3D" id="6.20.220.20">
    <property type="entry name" value="Recombination protein O, zinc-binding domain"/>
    <property type="match status" value="1"/>
</dbReference>
<feature type="domain" description="DNA replication/recombination mediator RecO N-terminal" evidence="8">
    <location>
        <begin position="6"/>
        <end position="80"/>
    </location>
</feature>
<dbReference type="InterPro" id="IPR037278">
    <property type="entry name" value="ARFGAP/RecO"/>
</dbReference>
<evidence type="ECO:0000256" key="1">
    <source>
        <dbReference type="ARBA" id="ARBA00007452"/>
    </source>
</evidence>
<evidence type="ECO:0000259" key="8">
    <source>
        <dbReference type="Pfam" id="PF11967"/>
    </source>
</evidence>
<name>A0ABS8ETM9_9FIRM</name>
<dbReference type="SUPFAM" id="SSF57863">
    <property type="entry name" value="ArfGap/RecO-like zinc finger"/>
    <property type="match status" value="1"/>
</dbReference>
<evidence type="ECO:0000256" key="5">
    <source>
        <dbReference type="ARBA" id="ARBA00023204"/>
    </source>
</evidence>
<gene>
    <name evidence="7 9" type="primary">recO</name>
    <name evidence="9" type="ORF">LKD42_04730</name>
</gene>
<dbReference type="Pfam" id="PF02565">
    <property type="entry name" value="RecO_C"/>
    <property type="match status" value="1"/>
</dbReference>
<evidence type="ECO:0000256" key="2">
    <source>
        <dbReference type="ARBA" id="ARBA00021310"/>
    </source>
</evidence>
<dbReference type="SUPFAM" id="SSF50249">
    <property type="entry name" value="Nucleic acid-binding proteins"/>
    <property type="match status" value="1"/>
</dbReference>
<proteinExistence type="inferred from homology"/>
<dbReference type="Proteomes" id="UP001299235">
    <property type="component" value="Unassembled WGS sequence"/>
</dbReference>
<dbReference type="InterPro" id="IPR012340">
    <property type="entry name" value="NA-bd_OB-fold"/>
</dbReference>
<keyword evidence="10" id="KW-1185">Reference proteome</keyword>
<keyword evidence="5 7" id="KW-0234">DNA repair</keyword>
<dbReference type="NCBIfam" id="TIGR00613">
    <property type="entry name" value="reco"/>
    <property type="match status" value="1"/>
</dbReference>
<dbReference type="Gene3D" id="2.40.50.140">
    <property type="entry name" value="Nucleic acid-binding proteins"/>
    <property type="match status" value="1"/>
</dbReference>
<dbReference type="RefSeq" id="WP_173865664.1">
    <property type="nucleotide sequence ID" value="NZ_JAJEQE010000010.1"/>
</dbReference>
<evidence type="ECO:0000256" key="4">
    <source>
        <dbReference type="ARBA" id="ARBA00023172"/>
    </source>
</evidence>
<comment type="caution">
    <text evidence="9">The sequence shown here is derived from an EMBL/GenBank/DDBJ whole genome shotgun (WGS) entry which is preliminary data.</text>
</comment>
<evidence type="ECO:0000313" key="9">
    <source>
        <dbReference type="EMBL" id="MCC2148561.1"/>
    </source>
</evidence>
<evidence type="ECO:0000256" key="6">
    <source>
        <dbReference type="ARBA" id="ARBA00033409"/>
    </source>
</evidence>
<sequence>MDDKIALTGIVLIAAPIGESDKRLVLLTRERGKVTVFARGARRPGNPFLAAANTFAFGTFYVKEARTAYQLVQTEIRNYFREITEDVEAACYGSYFLEFADYYARENDDGTQIIQLLYGALRAVLNQKLDRELIRYAFELRMMAAGGEYPQVFECAVCGAKHDLCAFLTDKNSVLCRSCVSKVQRSTPVLESTIYTMQYVISTPVERLFAFALSAQVKKEFISLVEKFRRRYIDRDFKSLEILEIMRHTRNALYKDGQ</sequence>
<dbReference type="Pfam" id="PF11967">
    <property type="entry name" value="RecO_N"/>
    <property type="match status" value="1"/>
</dbReference>
<evidence type="ECO:0000256" key="3">
    <source>
        <dbReference type="ARBA" id="ARBA00022763"/>
    </source>
</evidence>
<comment type="similarity">
    <text evidence="1 7">Belongs to the RecO family.</text>
</comment>
<dbReference type="Gene3D" id="1.20.1440.120">
    <property type="entry name" value="Recombination protein O, C-terminal domain"/>
    <property type="match status" value="1"/>
</dbReference>
<dbReference type="InterPro" id="IPR003717">
    <property type="entry name" value="RecO"/>
</dbReference>
<dbReference type="HAMAP" id="MF_00201">
    <property type="entry name" value="RecO"/>
    <property type="match status" value="1"/>
</dbReference>